<dbReference type="InterPro" id="IPR012902">
    <property type="entry name" value="N_methyl_site"/>
</dbReference>
<dbReference type="GO" id="GO:0043683">
    <property type="term" value="P:type IV pilus assembly"/>
    <property type="evidence" value="ECO:0007669"/>
    <property type="project" value="InterPro"/>
</dbReference>
<protein>
    <submittedName>
        <fullName evidence="2">Type IV fimbrial biogenesis protein PilW</fullName>
    </submittedName>
</protein>
<keyword evidence="1" id="KW-1133">Transmembrane helix</keyword>
<dbReference type="NCBIfam" id="TIGR02532">
    <property type="entry name" value="IV_pilin_GFxxxE"/>
    <property type="match status" value="1"/>
</dbReference>
<dbReference type="EMBL" id="UOFQ01000120">
    <property type="protein sequence ID" value="VAW89068.1"/>
    <property type="molecule type" value="Genomic_DNA"/>
</dbReference>
<organism evidence="2">
    <name type="scientific">hydrothermal vent metagenome</name>
    <dbReference type="NCBI Taxonomy" id="652676"/>
    <lineage>
        <taxon>unclassified sequences</taxon>
        <taxon>metagenomes</taxon>
        <taxon>ecological metagenomes</taxon>
    </lineage>
</organism>
<feature type="transmembrane region" description="Helical" evidence="1">
    <location>
        <begin position="12"/>
        <end position="36"/>
    </location>
</feature>
<dbReference type="SUPFAM" id="SSF54523">
    <property type="entry name" value="Pili subunits"/>
    <property type="match status" value="1"/>
</dbReference>
<proteinExistence type="predicted"/>
<dbReference type="AlphaFoldDB" id="A0A3B0Z6S6"/>
<dbReference type="Pfam" id="PF07963">
    <property type="entry name" value="N_methyl"/>
    <property type="match status" value="1"/>
</dbReference>
<dbReference type="PROSITE" id="PS00409">
    <property type="entry name" value="PROKAR_NTER_METHYL"/>
    <property type="match status" value="1"/>
</dbReference>
<reference evidence="2" key="1">
    <citation type="submission" date="2018-06" db="EMBL/GenBank/DDBJ databases">
        <authorList>
            <person name="Zhirakovskaya E."/>
        </authorList>
    </citation>
    <scope>NUCLEOTIDE SEQUENCE</scope>
</reference>
<gene>
    <name evidence="2" type="ORF">MNBD_GAMMA17-2180</name>
</gene>
<accession>A0A3B0Z6S6</accession>
<keyword evidence="1" id="KW-0472">Membrane</keyword>
<keyword evidence="1" id="KW-0812">Transmembrane</keyword>
<dbReference type="Pfam" id="PF16074">
    <property type="entry name" value="PilW"/>
    <property type="match status" value="1"/>
</dbReference>
<dbReference type="InterPro" id="IPR032092">
    <property type="entry name" value="PilW"/>
</dbReference>
<sequence>MNSPTLKKQHGLTLVEMMVAITISLIMLAGVVQIFVGNKQTYRTTEELSRVQENGRFLMDFLTREIRMADFWGCANAATDVTNNLNPPNPPDTPAAHPVDPWVNDTITGTNNTGLNGSDTLTLQGAFGEGITIQTHTQATSSFTLSTINHGFNNGDLVIATDCEKADVIEITNANPGVDNIVIAGLGSNDPNFGNVIRPVGYSSSGTLYRVKGVTYSIQTGASGEPALFRNENGNNVELVEGVQNMQVLYGEDTDDNLTANRYLVAGAAGQVMNNVVSIRITLTLITLRDLIRSDGTVGRINRTYSTTASIRNRFL</sequence>
<name>A0A3B0Z6S6_9ZZZZ</name>
<evidence type="ECO:0000313" key="2">
    <source>
        <dbReference type="EMBL" id="VAW89068.1"/>
    </source>
</evidence>
<evidence type="ECO:0000256" key="1">
    <source>
        <dbReference type="SAM" id="Phobius"/>
    </source>
</evidence>
<dbReference type="InterPro" id="IPR045584">
    <property type="entry name" value="Pilin-like"/>
</dbReference>